<evidence type="ECO:0000313" key="1">
    <source>
        <dbReference type="EMBL" id="CAG8565746.1"/>
    </source>
</evidence>
<protein>
    <submittedName>
        <fullName evidence="1">8993_t:CDS:1</fullName>
    </submittedName>
</protein>
<dbReference type="EMBL" id="CAJVPZ010005777">
    <property type="protein sequence ID" value="CAG8565746.1"/>
    <property type="molecule type" value="Genomic_DNA"/>
</dbReference>
<dbReference type="AlphaFoldDB" id="A0A9N9BJ56"/>
<dbReference type="Proteomes" id="UP000789396">
    <property type="component" value="Unassembled WGS sequence"/>
</dbReference>
<sequence length="87" mass="10383">MLKCYESEFINQDYNEESIELEDTTYLHHLQLMIELLASNCEVALQDGFYITNTVTGKYLQYKKNNTIYLESTEEAYQKIICLYYNK</sequence>
<accession>A0A9N9BJ56</accession>
<keyword evidence="2" id="KW-1185">Reference proteome</keyword>
<reference evidence="1" key="1">
    <citation type="submission" date="2021-06" db="EMBL/GenBank/DDBJ databases">
        <authorList>
            <person name="Kallberg Y."/>
            <person name="Tangrot J."/>
            <person name="Rosling A."/>
        </authorList>
    </citation>
    <scope>NUCLEOTIDE SEQUENCE</scope>
    <source>
        <strain evidence="1">IN212</strain>
    </source>
</reference>
<organism evidence="1 2">
    <name type="scientific">Racocetra fulgida</name>
    <dbReference type="NCBI Taxonomy" id="60492"/>
    <lineage>
        <taxon>Eukaryota</taxon>
        <taxon>Fungi</taxon>
        <taxon>Fungi incertae sedis</taxon>
        <taxon>Mucoromycota</taxon>
        <taxon>Glomeromycotina</taxon>
        <taxon>Glomeromycetes</taxon>
        <taxon>Diversisporales</taxon>
        <taxon>Gigasporaceae</taxon>
        <taxon>Racocetra</taxon>
    </lineage>
</organism>
<name>A0A9N9BJ56_9GLOM</name>
<proteinExistence type="predicted"/>
<gene>
    <name evidence="1" type="ORF">RFULGI_LOCUS5254</name>
</gene>
<comment type="caution">
    <text evidence="1">The sequence shown here is derived from an EMBL/GenBank/DDBJ whole genome shotgun (WGS) entry which is preliminary data.</text>
</comment>
<feature type="non-terminal residue" evidence="1">
    <location>
        <position position="1"/>
    </location>
</feature>
<evidence type="ECO:0000313" key="2">
    <source>
        <dbReference type="Proteomes" id="UP000789396"/>
    </source>
</evidence>